<keyword evidence="4" id="KW-0808">Transferase</keyword>
<evidence type="ECO:0000256" key="2">
    <source>
        <dbReference type="ARBA" id="ARBA00022443"/>
    </source>
</evidence>
<evidence type="ECO:0000313" key="13">
    <source>
        <dbReference type="EMBL" id="KAA6392328.1"/>
    </source>
</evidence>
<sequence length="265" mass="30496">MTLYEVLYDYNNPDTTKYLNVKKGDRITKINEPEPGWSMCFIEGKFGYVSTSYIKPVTDTQPLIPQIPQIPQPLPKRPIVAPTTTMGWMQEDQYHKYEMIRKLQGGAQGKTFLVARKETNKLFVLKKVDYLDAGDKLKANREVEQMLNLASPFTVLLVCVFPHDDIELCLVMEYCEKGDLRKVMDELQQLPEEERLMRVWEILAQIFLAVDHLHSHDVIHRDIKPENIFVMADGSVRVGDFGLAKNVENRDYATAVGTKVYQAPE</sequence>
<evidence type="ECO:0000256" key="8">
    <source>
        <dbReference type="ARBA" id="ARBA00047899"/>
    </source>
</evidence>
<dbReference type="Gene3D" id="1.10.510.10">
    <property type="entry name" value="Transferase(Phosphotransferase) domain 1"/>
    <property type="match status" value="1"/>
</dbReference>
<dbReference type="GO" id="GO:0004674">
    <property type="term" value="F:protein serine/threonine kinase activity"/>
    <property type="evidence" value="ECO:0007669"/>
    <property type="project" value="UniProtKB-KW"/>
</dbReference>
<dbReference type="PROSITE" id="PS00108">
    <property type="entry name" value="PROTEIN_KINASE_ST"/>
    <property type="match status" value="1"/>
</dbReference>
<dbReference type="SUPFAM" id="SSF50044">
    <property type="entry name" value="SH3-domain"/>
    <property type="match status" value="1"/>
</dbReference>
<evidence type="ECO:0000259" key="11">
    <source>
        <dbReference type="PROSITE" id="PS50002"/>
    </source>
</evidence>
<dbReference type="SUPFAM" id="SSF56112">
    <property type="entry name" value="Protein kinase-like (PK-like)"/>
    <property type="match status" value="1"/>
</dbReference>
<evidence type="ECO:0000256" key="6">
    <source>
        <dbReference type="ARBA" id="ARBA00022777"/>
    </source>
</evidence>
<dbReference type="Pfam" id="PF00069">
    <property type="entry name" value="Pkinase"/>
    <property type="match status" value="1"/>
</dbReference>
<reference evidence="13 14" key="1">
    <citation type="submission" date="2019-03" db="EMBL/GenBank/DDBJ databases">
        <title>Single cell metagenomics reveals metabolic interactions within the superorganism composed of flagellate Streblomastix strix and complex community of Bacteroidetes bacteria on its surface.</title>
        <authorList>
            <person name="Treitli S.C."/>
            <person name="Kolisko M."/>
            <person name="Husnik F."/>
            <person name="Keeling P."/>
            <person name="Hampl V."/>
        </authorList>
    </citation>
    <scope>NUCLEOTIDE SEQUENCE [LARGE SCALE GENOMIC DNA]</scope>
    <source>
        <strain evidence="13">ST1C</strain>
    </source>
</reference>
<keyword evidence="2 10" id="KW-0728">SH3 domain</keyword>
<dbReference type="SMART" id="SM00220">
    <property type="entry name" value="S_TKc"/>
    <property type="match status" value="1"/>
</dbReference>
<accession>A0A5J4WBJ7</accession>
<protein>
    <recommendedName>
        <fullName evidence="1">non-specific serine/threonine protein kinase</fullName>
        <ecNumber evidence="1">2.7.11.1</ecNumber>
    </recommendedName>
</protein>
<comment type="catalytic activity">
    <reaction evidence="8">
        <text>L-threonyl-[protein] + ATP = O-phospho-L-threonyl-[protein] + ADP + H(+)</text>
        <dbReference type="Rhea" id="RHEA:46608"/>
        <dbReference type="Rhea" id="RHEA-COMP:11060"/>
        <dbReference type="Rhea" id="RHEA-COMP:11605"/>
        <dbReference type="ChEBI" id="CHEBI:15378"/>
        <dbReference type="ChEBI" id="CHEBI:30013"/>
        <dbReference type="ChEBI" id="CHEBI:30616"/>
        <dbReference type="ChEBI" id="CHEBI:61977"/>
        <dbReference type="ChEBI" id="CHEBI:456216"/>
        <dbReference type="EC" id="2.7.11.1"/>
    </reaction>
</comment>
<organism evidence="13 14">
    <name type="scientific">Streblomastix strix</name>
    <dbReference type="NCBI Taxonomy" id="222440"/>
    <lineage>
        <taxon>Eukaryota</taxon>
        <taxon>Metamonada</taxon>
        <taxon>Preaxostyla</taxon>
        <taxon>Oxymonadida</taxon>
        <taxon>Streblomastigidae</taxon>
        <taxon>Streblomastix</taxon>
    </lineage>
</organism>
<dbReference type="InterPro" id="IPR036028">
    <property type="entry name" value="SH3-like_dom_sf"/>
</dbReference>
<evidence type="ECO:0000313" key="14">
    <source>
        <dbReference type="Proteomes" id="UP000324800"/>
    </source>
</evidence>
<dbReference type="SMART" id="SM00326">
    <property type="entry name" value="SH3"/>
    <property type="match status" value="1"/>
</dbReference>
<dbReference type="EMBL" id="SNRW01002579">
    <property type="protein sequence ID" value="KAA6392328.1"/>
    <property type="molecule type" value="Genomic_DNA"/>
</dbReference>
<evidence type="ECO:0000256" key="3">
    <source>
        <dbReference type="ARBA" id="ARBA00022527"/>
    </source>
</evidence>
<dbReference type="PROSITE" id="PS50011">
    <property type="entry name" value="PROTEIN_KINASE_DOM"/>
    <property type="match status" value="1"/>
</dbReference>
<evidence type="ECO:0000256" key="10">
    <source>
        <dbReference type="PROSITE-ProRule" id="PRU00192"/>
    </source>
</evidence>
<proteinExistence type="predicted"/>
<dbReference type="PANTHER" id="PTHR44899">
    <property type="entry name" value="CAMK FAMILY PROTEIN KINASE"/>
    <property type="match status" value="1"/>
</dbReference>
<comment type="caution">
    <text evidence="13">The sequence shown here is derived from an EMBL/GenBank/DDBJ whole genome shotgun (WGS) entry which is preliminary data.</text>
</comment>
<keyword evidence="5" id="KW-0547">Nucleotide-binding</keyword>
<dbReference type="InterPro" id="IPR011009">
    <property type="entry name" value="Kinase-like_dom_sf"/>
</dbReference>
<name>A0A5J4WBJ7_9EUKA</name>
<dbReference type="GO" id="GO:0005524">
    <property type="term" value="F:ATP binding"/>
    <property type="evidence" value="ECO:0007669"/>
    <property type="project" value="UniProtKB-KW"/>
</dbReference>
<comment type="catalytic activity">
    <reaction evidence="9">
        <text>L-seryl-[protein] + ATP = O-phospho-L-seryl-[protein] + ADP + H(+)</text>
        <dbReference type="Rhea" id="RHEA:17989"/>
        <dbReference type="Rhea" id="RHEA-COMP:9863"/>
        <dbReference type="Rhea" id="RHEA-COMP:11604"/>
        <dbReference type="ChEBI" id="CHEBI:15378"/>
        <dbReference type="ChEBI" id="CHEBI:29999"/>
        <dbReference type="ChEBI" id="CHEBI:30616"/>
        <dbReference type="ChEBI" id="CHEBI:83421"/>
        <dbReference type="ChEBI" id="CHEBI:456216"/>
        <dbReference type="EC" id="2.7.11.1"/>
    </reaction>
</comment>
<dbReference type="InterPro" id="IPR051131">
    <property type="entry name" value="NEK_Ser/Thr_kinase_NIMA"/>
</dbReference>
<dbReference type="Proteomes" id="UP000324800">
    <property type="component" value="Unassembled WGS sequence"/>
</dbReference>
<keyword evidence="3" id="KW-0723">Serine/threonine-protein kinase</keyword>
<dbReference type="EC" id="2.7.11.1" evidence="1"/>
<dbReference type="AlphaFoldDB" id="A0A5J4WBJ7"/>
<gene>
    <name evidence="13" type="ORF">EZS28_012149</name>
</gene>
<dbReference type="OrthoDB" id="4062651at2759"/>
<evidence type="ECO:0000256" key="1">
    <source>
        <dbReference type="ARBA" id="ARBA00012513"/>
    </source>
</evidence>
<keyword evidence="6 13" id="KW-0418">Kinase</keyword>
<dbReference type="PROSITE" id="PS50002">
    <property type="entry name" value="SH3"/>
    <property type="match status" value="1"/>
</dbReference>
<dbReference type="PANTHER" id="PTHR44899:SF3">
    <property type="entry name" value="SERINE_THREONINE-PROTEIN KINASE NEK1"/>
    <property type="match status" value="1"/>
</dbReference>
<dbReference type="InterPro" id="IPR008271">
    <property type="entry name" value="Ser/Thr_kinase_AS"/>
</dbReference>
<dbReference type="InterPro" id="IPR001452">
    <property type="entry name" value="SH3_domain"/>
</dbReference>
<dbReference type="CDD" id="cd00174">
    <property type="entry name" value="SH3"/>
    <property type="match status" value="1"/>
</dbReference>
<evidence type="ECO:0000256" key="4">
    <source>
        <dbReference type="ARBA" id="ARBA00022679"/>
    </source>
</evidence>
<dbReference type="Gene3D" id="2.30.30.40">
    <property type="entry name" value="SH3 Domains"/>
    <property type="match status" value="1"/>
</dbReference>
<feature type="domain" description="SH3" evidence="11">
    <location>
        <begin position="1"/>
        <end position="59"/>
    </location>
</feature>
<feature type="non-terminal residue" evidence="13">
    <location>
        <position position="265"/>
    </location>
</feature>
<evidence type="ECO:0000256" key="7">
    <source>
        <dbReference type="ARBA" id="ARBA00022840"/>
    </source>
</evidence>
<keyword evidence="7" id="KW-0067">ATP-binding</keyword>
<evidence type="ECO:0000256" key="5">
    <source>
        <dbReference type="ARBA" id="ARBA00022741"/>
    </source>
</evidence>
<dbReference type="InterPro" id="IPR000719">
    <property type="entry name" value="Prot_kinase_dom"/>
</dbReference>
<evidence type="ECO:0000256" key="9">
    <source>
        <dbReference type="ARBA" id="ARBA00048679"/>
    </source>
</evidence>
<evidence type="ECO:0000259" key="12">
    <source>
        <dbReference type="PROSITE" id="PS50011"/>
    </source>
</evidence>
<feature type="domain" description="Protein kinase" evidence="12">
    <location>
        <begin position="97"/>
        <end position="265"/>
    </location>
</feature>